<feature type="transmembrane region" description="Helical" evidence="1">
    <location>
        <begin position="62"/>
        <end position="85"/>
    </location>
</feature>
<evidence type="ECO:0000256" key="1">
    <source>
        <dbReference type="SAM" id="Phobius"/>
    </source>
</evidence>
<feature type="transmembrane region" description="Helical" evidence="1">
    <location>
        <begin position="106"/>
        <end position="123"/>
    </location>
</feature>
<sequence length="188" mass="19990">MMPVMPADLMLRLARSAVFAVVCAGLASAAHVLAGGTVTAPTLALGLAVGLGIGLPATGRERSYAVILPLLGAGQVMSHLLFSGLPRTILFETGTYAGHHALSPDTGMLVFHAVATLLTAWWLDRGESALWALLRRLVADVVWFLYRHLVPMERVERIPAGAEHDRPLGDAVPLWLSHAVVRRGPPVG</sequence>
<evidence type="ECO:0000313" key="2">
    <source>
        <dbReference type="EMBL" id="SDK45301.1"/>
    </source>
</evidence>
<keyword evidence="1" id="KW-0472">Membrane</keyword>
<dbReference type="EMBL" id="FNDJ01000016">
    <property type="protein sequence ID" value="SDK45301.1"/>
    <property type="molecule type" value="Genomic_DNA"/>
</dbReference>
<keyword evidence="1" id="KW-1133">Transmembrane helix</keyword>
<dbReference type="STRING" id="633440.SAMN05421869_11635"/>
<dbReference type="Proteomes" id="UP000199202">
    <property type="component" value="Unassembled WGS sequence"/>
</dbReference>
<gene>
    <name evidence="2" type="ORF">SAMN05421869_11635</name>
</gene>
<proteinExistence type="predicted"/>
<keyword evidence="1" id="KW-0812">Transmembrane</keyword>
<name>A0A1G9C0Q0_9ACTN</name>
<evidence type="ECO:0000313" key="3">
    <source>
        <dbReference type="Proteomes" id="UP000199202"/>
    </source>
</evidence>
<reference evidence="2 3" key="1">
    <citation type="submission" date="2016-10" db="EMBL/GenBank/DDBJ databases">
        <authorList>
            <person name="de Groot N.N."/>
        </authorList>
    </citation>
    <scope>NUCLEOTIDE SEQUENCE [LARGE SCALE GENOMIC DNA]</scope>
    <source>
        <strain evidence="2 3">CGMCC 4.6533</strain>
    </source>
</reference>
<organism evidence="2 3">
    <name type="scientific">Nonomuraea jiangxiensis</name>
    <dbReference type="NCBI Taxonomy" id="633440"/>
    <lineage>
        <taxon>Bacteria</taxon>
        <taxon>Bacillati</taxon>
        <taxon>Actinomycetota</taxon>
        <taxon>Actinomycetes</taxon>
        <taxon>Streptosporangiales</taxon>
        <taxon>Streptosporangiaceae</taxon>
        <taxon>Nonomuraea</taxon>
    </lineage>
</organism>
<keyword evidence="3" id="KW-1185">Reference proteome</keyword>
<protein>
    <submittedName>
        <fullName evidence="2">Uncharacterized protein</fullName>
    </submittedName>
</protein>
<accession>A0A1G9C0Q0</accession>
<dbReference type="AlphaFoldDB" id="A0A1G9C0Q0"/>